<dbReference type="RefSeq" id="WP_177206203.1">
    <property type="nucleotide sequence ID" value="NZ_FORI01000002.1"/>
</dbReference>
<dbReference type="EMBL" id="FORI01000002">
    <property type="protein sequence ID" value="SFI55002.1"/>
    <property type="molecule type" value="Genomic_DNA"/>
</dbReference>
<reference evidence="4" key="1">
    <citation type="submission" date="2016-10" db="EMBL/GenBank/DDBJ databases">
        <authorList>
            <person name="Varghese N."/>
            <person name="Submissions S."/>
        </authorList>
    </citation>
    <scope>NUCLEOTIDE SEQUENCE [LARGE SCALE GENOMIC DNA]</scope>
    <source>
        <strain evidence="4">XBD1002</strain>
    </source>
</reference>
<keyword evidence="1" id="KW-0472">Membrane</keyword>
<feature type="transmembrane region" description="Helical" evidence="1">
    <location>
        <begin position="49"/>
        <end position="68"/>
    </location>
</feature>
<feature type="transmembrane region" description="Helical" evidence="1">
    <location>
        <begin position="106"/>
        <end position="124"/>
    </location>
</feature>
<organism evidence="3 4">
    <name type="scientific">Treponema bryantii</name>
    <dbReference type="NCBI Taxonomy" id="163"/>
    <lineage>
        <taxon>Bacteria</taxon>
        <taxon>Pseudomonadati</taxon>
        <taxon>Spirochaetota</taxon>
        <taxon>Spirochaetia</taxon>
        <taxon>Spirochaetales</taxon>
        <taxon>Treponemataceae</taxon>
        <taxon>Treponema</taxon>
    </lineage>
</organism>
<dbReference type="AlphaFoldDB" id="A0A1I3J410"/>
<feature type="domain" description="Tail specific protease" evidence="2">
    <location>
        <begin position="410"/>
        <end position="524"/>
    </location>
</feature>
<evidence type="ECO:0000313" key="3">
    <source>
        <dbReference type="EMBL" id="SFI55002.1"/>
    </source>
</evidence>
<feature type="transmembrane region" description="Helical" evidence="1">
    <location>
        <begin position="80"/>
        <end position="99"/>
    </location>
</feature>
<feature type="transmembrane region" description="Helical" evidence="1">
    <location>
        <begin position="18"/>
        <end position="37"/>
    </location>
</feature>
<evidence type="ECO:0000259" key="2">
    <source>
        <dbReference type="Pfam" id="PF03572"/>
    </source>
</evidence>
<dbReference type="InterPro" id="IPR029045">
    <property type="entry name" value="ClpP/crotonase-like_dom_sf"/>
</dbReference>
<gene>
    <name evidence="3" type="ORF">SAMN04487775_102323</name>
</gene>
<evidence type="ECO:0000313" key="4">
    <source>
        <dbReference type="Proteomes" id="UP000182737"/>
    </source>
</evidence>
<proteinExistence type="predicted"/>
<evidence type="ECO:0000256" key="1">
    <source>
        <dbReference type="SAM" id="Phobius"/>
    </source>
</evidence>
<keyword evidence="1" id="KW-1133">Transmembrane helix</keyword>
<protein>
    <submittedName>
        <fullName evidence="3">Peptidase family S41</fullName>
    </submittedName>
</protein>
<dbReference type="Proteomes" id="UP000182737">
    <property type="component" value="Unassembled WGS sequence"/>
</dbReference>
<keyword evidence="1" id="KW-0812">Transmembrane</keyword>
<sequence length="611" mass="70636">MKNVFLLLLNRVFSNNPVIWIFSIFLICFAVFLRKFYKKLLRAGKSLKLWRLLCFIPLALALFHFAFFRIKGNFWSTRYYYLWLYIASLVLALPALTSLWPRINKILHPLIMTFCILCGLYTIYKPLVWDSAMRNHTRQNYVKSFISTTKDMEKYYSLKDWKKIDIPALREKFLPVIQKAQDTKNPKLLAAAIQAYAYYFYDGHVSPYVSQWDVWEPSVCMLGGHDYGMSMIRLSDRSVVAVFVDEEGSAYQKGIREWTVMTSWNGVEINKAIDSVEFIYGRENFPVKASEEIYKPVMLATKGQRSDGKPGQYGIVEELMQIADITEDSQRPAALAGFIDENGKEVVVELTAKGTGAYRMEKAFVPITWHSYKKFPDLKNLHTVMINEDTAYMVRYNEQFGEFFDVLSYFTNHNPQVRRHLIKELDARKAEGMKKLIIDARSNQGGYWAEGVETASLFTKEPFEMARRGTELFGKPQMIHTVLVEADGRFSDIEVILLVDMYCMSAGDSLVKVLSQCPNVTVMGLMPSNCSCQETGGISFLSDGICWINYPVNWLYELDGRRYIDTDDSRECTLPLDVQIPLTKELVHSLYTEYETRDVILDYVIDYLKKE</sequence>
<dbReference type="InterPro" id="IPR005151">
    <property type="entry name" value="Tail-specific_protease"/>
</dbReference>
<dbReference type="Gene3D" id="3.90.226.10">
    <property type="entry name" value="2-enoyl-CoA Hydratase, Chain A, domain 1"/>
    <property type="match status" value="1"/>
</dbReference>
<accession>A0A1I3J410</accession>
<keyword evidence="4" id="KW-1185">Reference proteome</keyword>
<dbReference type="GO" id="GO:0006508">
    <property type="term" value="P:proteolysis"/>
    <property type="evidence" value="ECO:0007669"/>
    <property type="project" value="InterPro"/>
</dbReference>
<dbReference type="GO" id="GO:0008236">
    <property type="term" value="F:serine-type peptidase activity"/>
    <property type="evidence" value="ECO:0007669"/>
    <property type="project" value="InterPro"/>
</dbReference>
<name>A0A1I3J410_9SPIR</name>
<dbReference type="Gene3D" id="3.30.750.44">
    <property type="match status" value="1"/>
</dbReference>
<dbReference type="Pfam" id="PF03572">
    <property type="entry name" value="Peptidase_S41"/>
    <property type="match status" value="1"/>
</dbReference>
<dbReference type="SUPFAM" id="SSF52096">
    <property type="entry name" value="ClpP/crotonase"/>
    <property type="match status" value="1"/>
</dbReference>